<dbReference type="GO" id="GO:0015627">
    <property type="term" value="C:type II protein secretion system complex"/>
    <property type="evidence" value="ECO:0007669"/>
    <property type="project" value="InterPro"/>
</dbReference>
<gene>
    <name evidence="2" type="primary">gspM</name>
    <name evidence="2" type="ordered locus">BAV0336</name>
</gene>
<accession>Q2KZN1</accession>
<reference evidence="2 3" key="1">
    <citation type="journal article" date="2006" name="J. Bacteriol.">
        <title>Comparison of the genome sequence of the poultry pathogen Bordetella avium with those of B. bronchiseptica, B. pertussis, and B. parapertussis reveals extensive diversity in surface structures associated with host interaction.</title>
        <authorList>
            <person name="Sebaihia M."/>
            <person name="Preston A."/>
            <person name="Maskell D.J."/>
            <person name="Kuzmiak H."/>
            <person name="Connell T.D."/>
            <person name="King N.D."/>
            <person name="Orndorff P.E."/>
            <person name="Miyamoto D.M."/>
            <person name="Thomson N.R."/>
            <person name="Harris D."/>
            <person name="Goble A."/>
            <person name="Lord A."/>
            <person name="Murphy L."/>
            <person name="Quail M.A."/>
            <person name="Rutter S."/>
            <person name="Squares R."/>
            <person name="Squares S."/>
            <person name="Woodward J."/>
            <person name="Parkhill J."/>
            <person name="Temple L.M."/>
        </authorList>
    </citation>
    <scope>NUCLEOTIDE SEQUENCE [LARGE SCALE GENOMIC DNA]</scope>
    <source>
        <strain evidence="2 3">197N</strain>
    </source>
</reference>
<dbReference type="AlphaFoldDB" id="Q2KZN1"/>
<evidence type="ECO:0000256" key="1">
    <source>
        <dbReference type="SAM" id="Phobius"/>
    </source>
</evidence>
<dbReference type="OrthoDB" id="8852411at2"/>
<name>Q2KZN1_BORA1</name>
<keyword evidence="1" id="KW-0472">Membrane</keyword>
<dbReference type="InterPro" id="IPR007690">
    <property type="entry name" value="T2SS_GspM"/>
</dbReference>
<keyword evidence="1" id="KW-1133">Transmembrane helix</keyword>
<dbReference type="Pfam" id="PF04612">
    <property type="entry name" value="T2SSM"/>
    <property type="match status" value="1"/>
</dbReference>
<evidence type="ECO:0000313" key="3">
    <source>
        <dbReference type="Proteomes" id="UP000001977"/>
    </source>
</evidence>
<dbReference type="GO" id="GO:0015628">
    <property type="term" value="P:protein secretion by the type II secretion system"/>
    <property type="evidence" value="ECO:0007669"/>
    <property type="project" value="InterPro"/>
</dbReference>
<dbReference type="RefSeq" id="WP_012416038.1">
    <property type="nucleotide sequence ID" value="NC_010645.1"/>
</dbReference>
<proteinExistence type="predicted"/>
<protein>
    <submittedName>
        <fullName evidence="2">General secretion pathway protein M</fullName>
    </submittedName>
</protein>
<feature type="transmembrane region" description="Helical" evidence="1">
    <location>
        <begin position="36"/>
        <end position="54"/>
    </location>
</feature>
<dbReference type="STRING" id="360910.BAV0336"/>
<dbReference type="HOGENOM" id="CLU_1451818_0_0_4"/>
<sequence length="186" mass="20479">MKRLTQYWLKLSQYAAPQLHTLRARHAALSLRERRLLLAVSAILAAAVIFLGFIEPPLAKLARLRTDLPSLRIQAAAVDDLAARASALSRRAQVRAELPTPSDLRGSLIHAGLPADHWTLTREDAVYVLTLNDVPAQRLLDWLETSARDWGLLARQAELARALNPNGRPLPGLVNASLRLALTQGN</sequence>
<dbReference type="EMBL" id="AM167904">
    <property type="protein sequence ID" value="CAJ47941.1"/>
    <property type="molecule type" value="Genomic_DNA"/>
</dbReference>
<organism evidence="2 3">
    <name type="scientific">Bordetella avium (strain 197N)</name>
    <dbReference type="NCBI Taxonomy" id="360910"/>
    <lineage>
        <taxon>Bacteria</taxon>
        <taxon>Pseudomonadati</taxon>
        <taxon>Pseudomonadota</taxon>
        <taxon>Betaproteobacteria</taxon>
        <taxon>Burkholderiales</taxon>
        <taxon>Alcaligenaceae</taxon>
        <taxon>Bordetella</taxon>
    </lineage>
</organism>
<dbReference type="Proteomes" id="UP000001977">
    <property type="component" value="Chromosome"/>
</dbReference>
<dbReference type="KEGG" id="bav:BAV0336"/>
<keyword evidence="1" id="KW-0812">Transmembrane</keyword>
<dbReference type="eggNOG" id="COG3149">
    <property type="taxonomic scope" value="Bacteria"/>
</dbReference>
<evidence type="ECO:0000313" key="2">
    <source>
        <dbReference type="EMBL" id="CAJ47941.1"/>
    </source>
</evidence>
<keyword evidence="3" id="KW-1185">Reference proteome</keyword>